<dbReference type="InterPro" id="IPR000008">
    <property type="entry name" value="C2_dom"/>
</dbReference>
<dbReference type="AlphaFoldDB" id="A0ABD0L901"/>
<accession>A0ABD0L901</accession>
<name>A0ABD0L901_9CAEN</name>
<feature type="domain" description="C2" evidence="2">
    <location>
        <begin position="495"/>
        <end position="631"/>
    </location>
</feature>
<evidence type="ECO:0000313" key="3">
    <source>
        <dbReference type="EMBL" id="KAK7496031.1"/>
    </source>
</evidence>
<feature type="compositionally biased region" description="Polar residues" evidence="1">
    <location>
        <begin position="52"/>
        <end position="62"/>
    </location>
</feature>
<proteinExistence type="predicted"/>
<dbReference type="PANTHER" id="PTHR10024">
    <property type="entry name" value="SYNAPTOTAGMIN"/>
    <property type="match status" value="1"/>
</dbReference>
<feature type="region of interest" description="Disordered" evidence="1">
    <location>
        <begin position="48"/>
        <end position="151"/>
    </location>
</feature>
<feature type="compositionally biased region" description="Low complexity" evidence="1">
    <location>
        <begin position="126"/>
        <end position="136"/>
    </location>
</feature>
<feature type="compositionally biased region" description="Polar residues" evidence="1">
    <location>
        <begin position="69"/>
        <end position="89"/>
    </location>
</feature>
<dbReference type="Gene3D" id="2.60.40.150">
    <property type="entry name" value="C2 domain"/>
    <property type="match status" value="2"/>
</dbReference>
<feature type="compositionally biased region" description="Basic and acidic residues" evidence="1">
    <location>
        <begin position="112"/>
        <end position="124"/>
    </location>
</feature>
<feature type="compositionally biased region" description="Basic and acidic residues" evidence="1">
    <location>
        <begin position="166"/>
        <end position="188"/>
    </location>
</feature>
<reference evidence="3 4" key="1">
    <citation type="journal article" date="2023" name="Sci. Data">
        <title>Genome assembly of the Korean intertidal mud-creeper Batillaria attramentaria.</title>
        <authorList>
            <person name="Patra A.K."/>
            <person name="Ho P.T."/>
            <person name="Jun S."/>
            <person name="Lee S.J."/>
            <person name="Kim Y."/>
            <person name="Won Y.J."/>
        </authorList>
    </citation>
    <scope>NUCLEOTIDE SEQUENCE [LARGE SCALE GENOMIC DNA]</scope>
    <source>
        <strain evidence="3">Wonlab-2016</strain>
    </source>
</reference>
<dbReference type="PROSITE" id="PS50004">
    <property type="entry name" value="C2"/>
    <property type="match status" value="2"/>
</dbReference>
<keyword evidence="4" id="KW-1185">Reference proteome</keyword>
<dbReference type="EMBL" id="JACVVK020000070">
    <property type="protein sequence ID" value="KAK7496031.1"/>
    <property type="molecule type" value="Genomic_DNA"/>
</dbReference>
<evidence type="ECO:0000256" key="1">
    <source>
        <dbReference type="SAM" id="MobiDB-lite"/>
    </source>
</evidence>
<feature type="region of interest" description="Disordered" evidence="1">
    <location>
        <begin position="329"/>
        <end position="361"/>
    </location>
</feature>
<feature type="compositionally biased region" description="Basic and acidic residues" evidence="1">
    <location>
        <begin position="345"/>
        <end position="361"/>
    </location>
</feature>
<feature type="region of interest" description="Disordered" evidence="1">
    <location>
        <begin position="163"/>
        <end position="228"/>
    </location>
</feature>
<dbReference type="SMART" id="SM00239">
    <property type="entry name" value="C2"/>
    <property type="match status" value="2"/>
</dbReference>
<evidence type="ECO:0000259" key="2">
    <source>
        <dbReference type="PROSITE" id="PS50004"/>
    </source>
</evidence>
<dbReference type="PANTHER" id="PTHR10024:SF348">
    <property type="entry name" value="SYNAPTOTAGMIN-17"/>
    <property type="match status" value="1"/>
</dbReference>
<dbReference type="Pfam" id="PF00168">
    <property type="entry name" value="C2"/>
    <property type="match status" value="2"/>
</dbReference>
<comment type="caution">
    <text evidence="3">The sequence shown here is derived from an EMBL/GenBank/DDBJ whole genome shotgun (WGS) entry which is preliminary data.</text>
</comment>
<dbReference type="InterPro" id="IPR035892">
    <property type="entry name" value="C2_domain_sf"/>
</dbReference>
<dbReference type="SUPFAM" id="SSF49562">
    <property type="entry name" value="C2 domain (Calcium/lipid-binding domain, CaLB)"/>
    <property type="match status" value="2"/>
</dbReference>
<feature type="compositionally biased region" description="Low complexity" evidence="1">
    <location>
        <begin position="102"/>
        <end position="111"/>
    </location>
</feature>
<gene>
    <name evidence="3" type="ORF">BaRGS_00012732</name>
</gene>
<evidence type="ECO:0000313" key="4">
    <source>
        <dbReference type="Proteomes" id="UP001519460"/>
    </source>
</evidence>
<protein>
    <recommendedName>
        <fullName evidence="2">C2 domain-containing protein</fullName>
    </recommendedName>
</protein>
<sequence>MDSMKELKDWLVTKCRLAGFHTLKPPDNSDSKFTSNIVTPQTIPEFVIPGSAESSRNPSICSSDDLRSHSSGMSVTCSPNTSPAVSPRNSLAGLAVPENKSPVRVRSAPVSPRRDSHGFLRDFGARSLSNINSSRENNSEQDQAPPVEQTHFHKVKANFAFSTMRESPHARRKESPFHSSKPEAEHRLRTFTRRPFRSHESLVSNDASGASGGIPEHHPCLSASSSPRRCSPVFADQNDYLPLRESFRRSQRYYRRRSSLAQVEMTTALWRQYRDSSSALGDSPVRRIPVTNLMAVPPDSCLQKRHSAPSEATAATGCLLTVNNHHATDRQPHEACSSGSTSRDTYQERPRTEVNGEEKTATERGDIKFSFQYFPATRRLKLLLIRAENLHFPERPDVMTNPFFKVSLMPGKLQKQISETVKHTRNPVYNREFFFNDINMEELKNLRLRIKAFHKSQNFKLAEYLGEVNIPLSNYDLLMENRMWTDLHFKPYEQDLGHLQVELLLEPREERLTVGVVQAKGLPSHHITGAPDPYVCASIEQNGQVIAERQTRMRKKTCVPVFREWFEVNLDCSHEALRDTRVRLCVYDHEKLRSDPVLGEVWLGRGGREESVVTHWQEMTHAPGRKLRRWHYILSVAETTS</sequence>
<dbReference type="Proteomes" id="UP001519460">
    <property type="component" value="Unassembled WGS sequence"/>
</dbReference>
<organism evidence="3 4">
    <name type="scientific">Batillaria attramentaria</name>
    <dbReference type="NCBI Taxonomy" id="370345"/>
    <lineage>
        <taxon>Eukaryota</taxon>
        <taxon>Metazoa</taxon>
        <taxon>Spiralia</taxon>
        <taxon>Lophotrochozoa</taxon>
        <taxon>Mollusca</taxon>
        <taxon>Gastropoda</taxon>
        <taxon>Caenogastropoda</taxon>
        <taxon>Sorbeoconcha</taxon>
        <taxon>Cerithioidea</taxon>
        <taxon>Batillariidae</taxon>
        <taxon>Batillaria</taxon>
    </lineage>
</organism>
<feature type="domain" description="C2" evidence="2">
    <location>
        <begin position="363"/>
        <end position="485"/>
    </location>
</feature>
<dbReference type="CDD" id="cd00276">
    <property type="entry name" value="C2B_Synaptotagmin"/>
    <property type="match status" value="1"/>
</dbReference>